<keyword evidence="1" id="KW-0147">Chitin-binding</keyword>
<evidence type="ECO:0000256" key="1">
    <source>
        <dbReference type="ARBA" id="ARBA00022669"/>
    </source>
</evidence>
<dbReference type="PANTHER" id="PTHR23301">
    <property type="entry name" value="CHITIN BINDING PERITROPHIN-A"/>
    <property type="match status" value="1"/>
</dbReference>
<evidence type="ECO:0000256" key="2">
    <source>
        <dbReference type="ARBA" id="ARBA00022729"/>
    </source>
</evidence>
<dbReference type="GO" id="GO:0005576">
    <property type="term" value="C:extracellular region"/>
    <property type="evidence" value="ECO:0007669"/>
    <property type="project" value="InterPro"/>
</dbReference>
<evidence type="ECO:0000256" key="3">
    <source>
        <dbReference type="ARBA" id="ARBA00022737"/>
    </source>
</evidence>
<evidence type="ECO:0000259" key="7">
    <source>
        <dbReference type="PROSITE" id="PS50940"/>
    </source>
</evidence>
<dbReference type="GO" id="GO:0008061">
    <property type="term" value="F:chitin binding"/>
    <property type="evidence" value="ECO:0007669"/>
    <property type="project" value="UniProtKB-KW"/>
</dbReference>
<dbReference type="Gene3D" id="2.170.140.10">
    <property type="entry name" value="Chitin binding domain"/>
    <property type="match status" value="1"/>
</dbReference>
<sequence>MKKIIMAVIAAIGLFSVVRAQSVLIPDPTDCSKFYQCSNGTLISRNCPPGLVFDKDRDLCDLPANVGCETDPTASAPTECTMLGDDSPTVCGTTTIEANTEVYFDLGVDVDLTKYVKIAEVVVNGKTMVKYRSKVTTTKNMYIETCPGYAGSCTKHKCE</sequence>
<dbReference type="PROSITE" id="PS50940">
    <property type="entry name" value="CHIT_BIND_II"/>
    <property type="match status" value="1"/>
</dbReference>
<gene>
    <name evidence="8" type="ORF">CLV59_107116</name>
</gene>
<comment type="caution">
    <text evidence="8">The sequence shown here is derived from an EMBL/GenBank/DDBJ whole genome shotgun (WGS) entry which is preliminary data.</text>
</comment>
<dbReference type="SUPFAM" id="SSF57625">
    <property type="entry name" value="Invertebrate chitin-binding proteins"/>
    <property type="match status" value="1"/>
</dbReference>
<protein>
    <submittedName>
        <fullName evidence="8">Chitin binding peritrophin-A-like protein</fullName>
    </submittedName>
</protein>
<feature type="chain" id="PRO_5016396632" evidence="6">
    <location>
        <begin position="21"/>
        <end position="159"/>
    </location>
</feature>
<evidence type="ECO:0000313" key="9">
    <source>
        <dbReference type="Proteomes" id="UP000249819"/>
    </source>
</evidence>
<keyword evidence="5" id="KW-0325">Glycoprotein</keyword>
<dbReference type="PANTHER" id="PTHR23301:SF0">
    <property type="entry name" value="CHITIN-BINDING TYPE-2 DOMAIN-CONTAINING PROTEIN-RELATED"/>
    <property type="match status" value="1"/>
</dbReference>
<keyword evidence="2 6" id="KW-0732">Signal</keyword>
<feature type="signal peptide" evidence="6">
    <location>
        <begin position="1"/>
        <end position="20"/>
    </location>
</feature>
<dbReference type="InterPro" id="IPR036508">
    <property type="entry name" value="Chitin-bd_dom_sf"/>
</dbReference>
<proteinExistence type="predicted"/>
<dbReference type="InterPro" id="IPR002557">
    <property type="entry name" value="Chitin-bd_dom"/>
</dbReference>
<dbReference type="OrthoDB" id="4304345at2"/>
<dbReference type="SMART" id="SM00494">
    <property type="entry name" value="ChtBD2"/>
    <property type="match status" value="1"/>
</dbReference>
<evidence type="ECO:0000256" key="5">
    <source>
        <dbReference type="ARBA" id="ARBA00023180"/>
    </source>
</evidence>
<evidence type="ECO:0000313" key="8">
    <source>
        <dbReference type="EMBL" id="RAJ77349.1"/>
    </source>
</evidence>
<dbReference type="InterPro" id="IPR051940">
    <property type="entry name" value="Chitin_bind-dev_reg"/>
</dbReference>
<keyword evidence="9" id="KW-1185">Reference proteome</keyword>
<feature type="domain" description="Chitin-binding type-2" evidence="7">
    <location>
        <begin position="14"/>
        <end position="70"/>
    </location>
</feature>
<name>A0A327VTJ7_9BACT</name>
<dbReference type="EMBL" id="QLMA01000007">
    <property type="protein sequence ID" value="RAJ77349.1"/>
    <property type="molecule type" value="Genomic_DNA"/>
</dbReference>
<evidence type="ECO:0000256" key="6">
    <source>
        <dbReference type="SAM" id="SignalP"/>
    </source>
</evidence>
<accession>A0A327VTJ7</accession>
<reference evidence="8 9" key="1">
    <citation type="submission" date="2018-06" db="EMBL/GenBank/DDBJ databases">
        <title>Genomic Encyclopedia of Archaeal and Bacterial Type Strains, Phase II (KMG-II): from individual species to whole genera.</title>
        <authorList>
            <person name="Goeker M."/>
        </authorList>
    </citation>
    <scope>NUCLEOTIDE SEQUENCE [LARGE SCALE GENOMIC DNA]</scope>
    <source>
        <strain evidence="8 9">DSM 29821</strain>
    </source>
</reference>
<dbReference type="Pfam" id="PF01607">
    <property type="entry name" value="CBM_14"/>
    <property type="match status" value="1"/>
</dbReference>
<keyword evidence="4" id="KW-1015">Disulfide bond</keyword>
<dbReference type="AlphaFoldDB" id="A0A327VTJ7"/>
<organism evidence="8 9">
    <name type="scientific">Chitinophaga dinghuensis</name>
    <dbReference type="NCBI Taxonomy" id="1539050"/>
    <lineage>
        <taxon>Bacteria</taxon>
        <taxon>Pseudomonadati</taxon>
        <taxon>Bacteroidota</taxon>
        <taxon>Chitinophagia</taxon>
        <taxon>Chitinophagales</taxon>
        <taxon>Chitinophagaceae</taxon>
        <taxon>Chitinophaga</taxon>
    </lineage>
</organism>
<keyword evidence="3" id="KW-0677">Repeat</keyword>
<dbReference type="Proteomes" id="UP000249819">
    <property type="component" value="Unassembled WGS sequence"/>
</dbReference>
<evidence type="ECO:0000256" key="4">
    <source>
        <dbReference type="ARBA" id="ARBA00023157"/>
    </source>
</evidence>
<dbReference type="RefSeq" id="WP_111593949.1">
    <property type="nucleotide sequence ID" value="NZ_QLMA01000007.1"/>
</dbReference>